<sequence>MGQPAKQQKPAAAKRSRCPLSLHRTGQWYKKIHGKFYYFGKDKEAAVRAYEEQVTYLHTGTGAAPASMNTLTLRICAWKR</sequence>
<evidence type="ECO:0008006" key="3">
    <source>
        <dbReference type="Google" id="ProtNLM"/>
    </source>
</evidence>
<gene>
    <name evidence="1" type="ORF">QJ522_15945</name>
</gene>
<proteinExistence type="predicted"/>
<comment type="caution">
    <text evidence="1">The sequence shown here is derived from an EMBL/GenBank/DDBJ whole genome shotgun (WGS) entry which is preliminary data.</text>
</comment>
<dbReference type="EMBL" id="JASCXX010000022">
    <property type="protein sequence ID" value="MDI6450550.1"/>
    <property type="molecule type" value="Genomic_DNA"/>
</dbReference>
<dbReference type="RefSeq" id="WP_349245961.1">
    <property type="nucleotide sequence ID" value="NZ_JASCXX010000022.1"/>
</dbReference>
<evidence type="ECO:0000313" key="2">
    <source>
        <dbReference type="Proteomes" id="UP001431776"/>
    </source>
</evidence>
<accession>A0AAW6U0X0</accession>
<name>A0AAW6U0X0_9BACT</name>
<keyword evidence="2" id="KW-1185">Reference proteome</keyword>
<dbReference type="AlphaFoldDB" id="A0AAW6U0X0"/>
<reference evidence="1" key="1">
    <citation type="submission" date="2023-05" db="EMBL/GenBank/DDBJ databases">
        <title>Anaerotaeda fermentans gen. nov., sp. nov., a novel anaerobic planctomycete of the new family within the order Sedimentisphaerales isolated from Taman Peninsula, Russia.</title>
        <authorList>
            <person name="Khomyakova M.A."/>
            <person name="Merkel A.Y."/>
            <person name="Slobodkin A.I."/>
        </authorList>
    </citation>
    <scope>NUCLEOTIDE SEQUENCE</scope>
    <source>
        <strain evidence="1">M17dextr</strain>
    </source>
</reference>
<evidence type="ECO:0000313" key="1">
    <source>
        <dbReference type="EMBL" id="MDI6450550.1"/>
    </source>
</evidence>
<dbReference type="Proteomes" id="UP001431776">
    <property type="component" value="Unassembled WGS sequence"/>
</dbReference>
<organism evidence="1 2">
    <name type="scientific">Anaerobaca lacustris</name>
    <dbReference type="NCBI Taxonomy" id="3044600"/>
    <lineage>
        <taxon>Bacteria</taxon>
        <taxon>Pseudomonadati</taxon>
        <taxon>Planctomycetota</taxon>
        <taxon>Phycisphaerae</taxon>
        <taxon>Sedimentisphaerales</taxon>
        <taxon>Anaerobacaceae</taxon>
        <taxon>Anaerobaca</taxon>
    </lineage>
</organism>
<protein>
    <recommendedName>
        <fullName evidence="3">AP2/ERF domain-containing protein</fullName>
    </recommendedName>
</protein>